<proteinExistence type="predicted"/>
<dbReference type="RefSeq" id="XP_025709742.1">
    <property type="nucleotide sequence ID" value="XM_025853957.1"/>
</dbReference>
<evidence type="ECO:0000256" key="1">
    <source>
        <dbReference type="SAM" id="MobiDB-lite"/>
    </source>
</evidence>
<accession>A0A3Q7MRV7</accession>
<sequence>MPAGSLPLPVSCCVSSGKSLPPPGPPCRCLGHGAHCGLCGLMRPQTPRTLPFTLSCPESCQLSICRRKANLICVTTLLLQTPCSGAGDQVPEHAFQNLQNILNMPVQIRAPVAFLASSRDSPPPFLSSSYTNLPREPSSFLSHCLHPDCSLCLEHSSPALSLTDFHSAFYLSSSRTASGQPPPSPPPQRGSHITHAYPHLHSPS</sequence>
<dbReference type="AlphaFoldDB" id="A0A3Q7MRV7"/>
<reference key="1">
    <citation type="submission" date="2019-01" db="UniProtKB">
        <authorList>
            <consortium name="RefSeq"/>
        </authorList>
    </citation>
    <scope>IDENTIFICATION</scope>
</reference>
<keyword evidence="2" id="KW-1185">Reference proteome</keyword>
<reference evidence="3" key="2">
    <citation type="submission" date="2025-08" db="UniProtKB">
        <authorList>
            <consortium name="RefSeq"/>
        </authorList>
    </citation>
    <scope>IDENTIFICATION</scope>
    <source>
        <tissue evidence="3">Blood</tissue>
    </source>
</reference>
<protein>
    <submittedName>
        <fullName evidence="3">Uncharacterized protein LOC112810372</fullName>
    </submittedName>
</protein>
<evidence type="ECO:0000313" key="2">
    <source>
        <dbReference type="Proteomes" id="UP000286641"/>
    </source>
</evidence>
<feature type="region of interest" description="Disordered" evidence="1">
    <location>
        <begin position="173"/>
        <end position="204"/>
    </location>
</feature>
<dbReference type="Proteomes" id="UP000286641">
    <property type="component" value="Unplaced"/>
</dbReference>
<evidence type="ECO:0000313" key="3">
    <source>
        <dbReference type="RefSeq" id="XP_025709742.1"/>
    </source>
</evidence>
<name>A0A3Q7MRV7_CALUR</name>
<gene>
    <name evidence="3" type="primary">LOC112810372</name>
</gene>
<dbReference type="InParanoid" id="A0A3Q7MRV7"/>
<organism evidence="2 3">
    <name type="scientific">Callorhinus ursinus</name>
    <name type="common">Northern fur seal</name>
    <dbReference type="NCBI Taxonomy" id="34884"/>
    <lineage>
        <taxon>Eukaryota</taxon>
        <taxon>Metazoa</taxon>
        <taxon>Chordata</taxon>
        <taxon>Craniata</taxon>
        <taxon>Vertebrata</taxon>
        <taxon>Euteleostomi</taxon>
        <taxon>Mammalia</taxon>
        <taxon>Eutheria</taxon>
        <taxon>Laurasiatheria</taxon>
        <taxon>Carnivora</taxon>
        <taxon>Caniformia</taxon>
        <taxon>Pinnipedia</taxon>
        <taxon>Otariidae</taxon>
        <taxon>Callorhinus</taxon>
    </lineage>
</organism>